<dbReference type="KEGG" id="dpl:KGM_209667"/>
<dbReference type="InParanoid" id="A0A212F442"/>
<dbReference type="EMBL" id="AGBW02010446">
    <property type="protein sequence ID" value="OWR48504.1"/>
    <property type="molecule type" value="Genomic_DNA"/>
</dbReference>
<name>A0A212F442_DANPL</name>
<keyword evidence="2" id="KW-1185">Reference proteome</keyword>
<dbReference type="Proteomes" id="UP000007151">
    <property type="component" value="Unassembled WGS sequence"/>
</dbReference>
<protein>
    <submittedName>
        <fullName evidence="1">Uncharacterized protein</fullName>
    </submittedName>
</protein>
<comment type="caution">
    <text evidence="1">The sequence shown here is derived from an EMBL/GenBank/DDBJ whole genome shotgun (WGS) entry which is preliminary data.</text>
</comment>
<accession>A0A212F442</accession>
<dbReference type="AlphaFoldDB" id="A0A212F442"/>
<sequence length="237" mass="28215">MKDEYDCKCIKIVGHLEAVKWLLSPRIYKPSTGPLALEDWKENPHIWLYYVESADGLLLEDDVLRSTDTRYWSIHDVQRYFLGELHCDQVLFTYQYPSLKLPTHLGTYLWKANTALKIPPKLFMKELHMSIEETLKKMEIKKLQMDRLLVSDQLIRLHRLDYFKRKTFFRILQNIIGFQDNLQLVSFENLCCTRLEGVRLIQQLACFASKTLKYLFLWRFVLPNENPLLINYSYISG</sequence>
<organism evidence="1 2">
    <name type="scientific">Danaus plexippus plexippus</name>
    <dbReference type="NCBI Taxonomy" id="278856"/>
    <lineage>
        <taxon>Eukaryota</taxon>
        <taxon>Metazoa</taxon>
        <taxon>Ecdysozoa</taxon>
        <taxon>Arthropoda</taxon>
        <taxon>Hexapoda</taxon>
        <taxon>Insecta</taxon>
        <taxon>Pterygota</taxon>
        <taxon>Neoptera</taxon>
        <taxon>Endopterygota</taxon>
        <taxon>Lepidoptera</taxon>
        <taxon>Glossata</taxon>
        <taxon>Ditrysia</taxon>
        <taxon>Papilionoidea</taxon>
        <taxon>Nymphalidae</taxon>
        <taxon>Danainae</taxon>
        <taxon>Danaini</taxon>
        <taxon>Danaina</taxon>
        <taxon>Danaus</taxon>
        <taxon>Danaus</taxon>
    </lineage>
</organism>
<evidence type="ECO:0000313" key="2">
    <source>
        <dbReference type="Proteomes" id="UP000007151"/>
    </source>
</evidence>
<reference evidence="1 2" key="1">
    <citation type="journal article" date="2011" name="Cell">
        <title>The monarch butterfly genome yields insights into long-distance migration.</title>
        <authorList>
            <person name="Zhan S."/>
            <person name="Merlin C."/>
            <person name="Boore J.L."/>
            <person name="Reppert S.M."/>
        </authorList>
    </citation>
    <scope>NUCLEOTIDE SEQUENCE [LARGE SCALE GENOMIC DNA]</scope>
    <source>
        <strain evidence="1">F-2</strain>
    </source>
</reference>
<dbReference type="eggNOG" id="ENOG502T7P4">
    <property type="taxonomic scope" value="Eukaryota"/>
</dbReference>
<gene>
    <name evidence="1" type="ORF">KGM_209667</name>
</gene>
<proteinExistence type="predicted"/>
<evidence type="ECO:0000313" key="1">
    <source>
        <dbReference type="EMBL" id="OWR48504.1"/>
    </source>
</evidence>